<evidence type="ECO:0000256" key="7">
    <source>
        <dbReference type="ARBA" id="ARBA00023065"/>
    </source>
</evidence>
<dbReference type="InterPro" id="IPR050222">
    <property type="entry name" value="MATE_MdtK"/>
</dbReference>
<dbReference type="CDD" id="cd13140">
    <property type="entry name" value="MATE_like_1"/>
    <property type="match status" value="1"/>
</dbReference>
<keyword evidence="6 10" id="KW-1133">Transmembrane helix</keyword>
<evidence type="ECO:0000256" key="2">
    <source>
        <dbReference type="ARBA" id="ARBA00022448"/>
    </source>
</evidence>
<feature type="transmembrane region" description="Helical" evidence="10">
    <location>
        <begin position="92"/>
        <end position="116"/>
    </location>
</feature>
<comment type="subcellular location">
    <subcellularLocation>
        <location evidence="1">Cell membrane</location>
        <topology evidence="1">Multi-pass membrane protein</topology>
    </subcellularLocation>
</comment>
<dbReference type="OrthoDB" id="9776324at2"/>
<dbReference type="EMBL" id="CP011280">
    <property type="protein sequence ID" value="AKC95161.1"/>
    <property type="molecule type" value="Genomic_DNA"/>
</dbReference>
<dbReference type="NCBIfam" id="TIGR00797">
    <property type="entry name" value="matE"/>
    <property type="match status" value="1"/>
</dbReference>
<dbReference type="GO" id="GO:0006811">
    <property type="term" value="P:monoatomic ion transport"/>
    <property type="evidence" value="ECO:0007669"/>
    <property type="project" value="UniProtKB-KW"/>
</dbReference>
<gene>
    <name evidence="11" type="ORF">VC03_00990</name>
</gene>
<keyword evidence="4" id="KW-1003">Cell membrane</keyword>
<evidence type="ECO:0000256" key="1">
    <source>
        <dbReference type="ARBA" id="ARBA00004651"/>
    </source>
</evidence>
<evidence type="ECO:0000256" key="10">
    <source>
        <dbReference type="SAM" id="Phobius"/>
    </source>
</evidence>
<dbReference type="GO" id="GO:0015297">
    <property type="term" value="F:antiporter activity"/>
    <property type="evidence" value="ECO:0007669"/>
    <property type="project" value="UniProtKB-KW"/>
</dbReference>
<keyword evidence="8 10" id="KW-0472">Membrane</keyword>
<evidence type="ECO:0000256" key="3">
    <source>
        <dbReference type="ARBA" id="ARBA00022449"/>
    </source>
</evidence>
<feature type="transmembrane region" description="Helical" evidence="10">
    <location>
        <begin position="48"/>
        <end position="69"/>
    </location>
</feature>
<accession>A0A0E3Z9M2</accession>
<dbReference type="PATRIC" id="fig|1069640.6.peg.187"/>
<dbReference type="InterPro" id="IPR002528">
    <property type="entry name" value="MATE_fam"/>
</dbReference>
<dbReference type="AlphaFoldDB" id="A0A0E3Z9M2"/>
<dbReference type="STRING" id="187101.VC03_00990"/>
<proteinExistence type="predicted"/>
<feature type="transmembrane region" description="Helical" evidence="10">
    <location>
        <begin position="238"/>
        <end position="264"/>
    </location>
</feature>
<dbReference type="GO" id="GO:0005886">
    <property type="term" value="C:plasma membrane"/>
    <property type="evidence" value="ECO:0007669"/>
    <property type="project" value="UniProtKB-SubCell"/>
</dbReference>
<protein>
    <recommendedName>
        <fullName evidence="9">Multidrug-efflux transporter</fullName>
    </recommendedName>
</protein>
<evidence type="ECO:0000313" key="11">
    <source>
        <dbReference type="EMBL" id="AKC95161.1"/>
    </source>
</evidence>
<evidence type="ECO:0000256" key="8">
    <source>
        <dbReference type="ARBA" id="ARBA00023136"/>
    </source>
</evidence>
<feature type="transmembrane region" description="Helical" evidence="10">
    <location>
        <begin position="316"/>
        <end position="338"/>
    </location>
</feature>
<keyword evidence="12" id="KW-1185">Reference proteome</keyword>
<dbReference type="HOGENOM" id="CLU_012893_5_0_0"/>
<feature type="transmembrane region" description="Helical" evidence="10">
    <location>
        <begin position="425"/>
        <end position="443"/>
    </location>
</feature>
<feature type="transmembrane region" description="Helical" evidence="10">
    <location>
        <begin position="16"/>
        <end position="36"/>
    </location>
</feature>
<dbReference type="PANTHER" id="PTHR43298">
    <property type="entry name" value="MULTIDRUG RESISTANCE PROTEIN NORM-RELATED"/>
    <property type="match status" value="1"/>
</dbReference>
<keyword evidence="5 10" id="KW-0812">Transmembrane</keyword>
<name>A0A0E3Z9M2_9FUSO</name>
<feature type="transmembrane region" description="Helical" evidence="10">
    <location>
        <begin position="136"/>
        <end position="158"/>
    </location>
</feature>
<dbReference type="RefSeq" id="WP_046328267.1">
    <property type="nucleotide sequence ID" value="NZ_CAUPIC010000013.1"/>
</dbReference>
<dbReference type="PIRSF" id="PIRSF006603">
    <property type="entry name" value="DinF"/>
    <property type="match status" value="1"/>
</dbReference>
<dbReference type="GO" id="GO:0042910">
    <property type="term" value="F:xenobiotic transmembrane transporter activity"/>
    <property type="evidence" value="ECO:0007669"/>
    <property type="project" value="InterPro"/>
</dbReference>
<dbReference type="PANTHER" id="PTHR43298:SF2">
    <property type="entry name" value="FMN_FAD EXPORTER YEEO-RELATED"/>
    <property type="match status" value="1"/>
</dbReference>
<organism evidence="11 12">
    <name type="scientific">Sneathia vaginalis</name>
    <dbReference type="NCBI Taxonomy" id="187101"/>
    <lineage>
        <taxon>Bacteria</taxon>
        <taxon>Fusobacteriati</taxon>
        <taxon>Fusobacteriota</taxon>
        <taxon>Fusobacteriia</taxon>
        <taxon>Fusobacteriales</taxon>
        <taxon>Leptotrichiaceae</taxon>
        <taxon>Sneathia</taxon>
    </lineage>
</organism>
<feature type="transmembrane region" description="Helical" evidence="10">
    <location>
        <begin position="284"/>
        <end position="304"/>
    </location>
</feature>
<feature type="transmembrane region" description="Helical" evidence="10">
    <location>
        <begin position="195"/>
        <end position="217"/>
    </location>
</feature>
<evidence type="ECO:0000256" key="5">
    <source>
        <dbReference type="ARBA" id="ARBA00022692"/>
    </source>
</evidence>
<evidence type="ECO:0000256" key="9">
    <source>
        <dbReference type="ARBA" id="ARBA00031636"/>
    </source>
</evidence>
<evidence type="ECO:0000313" key="12">
    <source>
        <dbReference type="Proteomes" id="UP000033103"/>
    </source>
</evidence>
<reference evidence="11 12" key="1">
    <citation type="journal article" date="2012" name="BMC Genomics">
        <title>Genomic sequence analysis and characterization of Sneathia amnii sp. nov.</title>
        <authorList>
            <consortium name="Vaginal Microbiome Consortium (additional members)"/>
            <person name="Harwich M.D.Jr."/>
            <person name="Serrano M.G."/>
            <person name="Fettweis J.M."/>
            <person name="Alves J.M."/>
            <person name="Reimers M.A."/>
            <person name="Buck G.A."/>
            <person name="Jefferson K.K."/>
        </authorList>
    </citation>
    <scope>NUCLEOTIDE SEQUENCE [LARGE SCALE GENOMIC DNA]</scope>
    <source>
        <strain evidence="11 12">SN35</strain>
    </source>
</reference>
<keyword evidence="2" id="KW-0813">Transport</keyword>
<evidence type="ECO:0000256" key="4">
    <source>
        <dbReference type="ARBA" id="ARBA00022475"/>
    </source>
</evidence>
<evidence type="ECO:0000256" key="6">
    <source>
        <dbReference type="ARBA" id="ARBA00022989"/>
    </source>
</evidence>
<dbReference type="Pfam" id="PF01554">
    <property type="entry name" value="MatE"/>
    <property type="match status" value="2"/>
</dbReference>
<feature type="transmembrane region" description="Helical" evidence="10">
    <location>
        <begin position="165"/>
        <end position="189"/>
    </location>
</feature>
<keyword evidence="7" id="KW-0406">Ion transport</keyword>
<dbReference type="Proteomes" id="UP000033103">
    <property type="component" value="Chromosome"/>
</dbReference>
<keyword evidence="3" id="KW-0050">Antiport</keyword>
<dbReference type="InterPro" id="IPR048279">
    <property type="entry name" value="MdtK-like"/>
</dbReference>
<dbReference type="KEGG" id="sns:VC03_00990"/>
<sequence length="455" mass="50353">MRKKVDILTGNISTNLFKLALPIVLTSLISILYNLTDIKFISAYIGDSAVAAAAAATFFLVLGFAFLLVPKNGAQILVAQSIGAKLYRNARAYARISIIITIIFSAFCMTIGLVFSDGLIHLVGISNPNILNLAKTFLRYCCLGLPFLFLSNTISAIISADGDTFGPFVFNSLGVVINIFLDYFFLAFLNLGIKGAAIATVMSQIISFVLLTIYFLSPKSKFRKMKLFKLDSLNMYIKLFKIGLPGGISQALFTIIAIVLANIIARYDEEVLAVQRLGVQFESFSWNISGGFSSAVATYIAQNYGAKQYDRIKKVYYISLKGISIFSVFITFVFIVFAEPLYRAFLHDERLIHHGINYLTIVGLAQILQSVEIITNGAFNGIGRINEPTIIGVVGTASRIPLAYFLAPIFGITAIWWVICGTMVVKGIVSFVLFIFLWNRFLLSKEKKKYENSNR</sequence>